<dbReference type="Gene3D" id="3.40.50.150">
    <property type="entry name" value="Vaccinia Virus protein VP39"/>
    <property type="match status" value="1"/>
</dbReference>
<dbReference type="PROSITE" id="PS00092">
    <property type="entry name" value="N6_MTASE"/>
    <property type="match status" value="1"/>
</dbReference>
<comment type="catalytic activity">
    <reaction evidence="5">
        <text>L-glutaminyl-[peptide chain release factor] + S-adenosyl-L-methionine = N(5)-methyl-L-glutaminyl-[peptide chain release factor] + S-adenosyl-L-homocysteine + H(+)</text>
        <dbReference type="Rhea" id="RHEA:42896"/>
        <dbReference type="Rhea" id="RHEA-COMP:10271"/>
        <dbReference type="Rhea" id="RHEA-COMP:10272"/>
        <dbReference type="ChEBI" id="CHEBI:15378"/>
        <dbReference type="ChEBI" id="CHEBI:30011"/>
        <dbReference type="ChEBI" id="CHEBI:57856"/>
        <dbReference type="ChEBI" id="CHEBI:59789"/>
        <dbReference type="ChEBI" id="CHEBI:61891"/>
        <dbReference type="EC" id="2.1.1.297"/>
    </reaction>
</comment>
<dbReference type="CDD" id="cd02440">
    <property type="entry name" value="AdoMet_MTases"/>
    <property type="match status" value="1"/>
</dbReference>
<dbReference type="OrthoDB" id="269872at2759"/>
<dbReference type="GeneID" id="25033537"/>
<accession>S9Q5I9</accession>
<dbReference type="EC" id="2.1.1.297" evidence="1"/>
<dbReference type="SUPFAM" id="SSF53335">
    <property type="entry name" value="S-adenosyl-L-methionine-dependent methyltransferases"/>
    <property type="match status" value="1"/>
</dbReference>
<dbReference type="InterPro" id="IPR029063">
    <property type="entry name" value="SAM-dependent_MTases_sf"/>
</dbReference>
<dbReference type="InterPro" id="IPR007848">
    <property type="entry name" value="Small_mtfrase_dom"/>
</dbReference>
<dbReference type="InterPro" id="IPR004556">
    <property type="entry name" value="HemK-like"/>
</dbReference>
<dbReference type="InterPro" id="IPR050320">
    <property type="entry name" value="N5-glutamine_MTase"/>
</dbReference>
<evidence type="ECO:0000256" key="3">
    <source>
        <dbReference type="ARBA" id="ARBA00022679"/>
    </source>
</evidence>
<dbReference type="RefSeq" id="XP_013017775.1">
    <property type="nucleotide sequence ID" value="XM_013162321.1"/>
</dbReference>
<dbReference type="eggNOG" id="KOG2904">
    <property type="taxonomic scope" value="Eukaryota"/>
</dbReference>
<dbReference type="EMBL" id="KE503206">
    <property type="protein sequence ID" value="EPX75332.1"/>
    <property type="molecule type" value="Genomic_DNA"/>
</dbReference>
<dbReference type="PANTHER" id="PTHR18895:SF74">
    <property type="entry name" value="MTRF1L RELEASE FACTOR GLUTAMINE METHYLTRANSFERASE"/>
    <property type="match status" value="1"/>
</dbReference>
<dbReference type="Proteomes" id="UP000016088">
    <property type="component" value="Unassembled WGS sequence"/>
</dbReference>
<dbReference type="GO" id="GO:0003676">
    <property type="term" value="F:nucleic acid binding"/>
    <property type="evidence" value="ECO:0007669"/>
    <property type="project" value="InterPro"/>
</dbReference>
<evidence type="ECO:0000313" key="8">
    <source>
        <dbReference type="Proteomes" id="UP000016088"/>
    </source>
</evidence>
<evidence type="ECO:0000256" key="1">
    <source>
        <dbReference type="ARBA" id="ARBA00012771"/>
    </source>
</evidence>
<evidence type="ECO:0000256" key="2">
    <source>
        <dbReference type="ARBA" id="ARBA00022603"/>
    </source>
</evidence>
<keyword evidence="2 7" id="KW-0489">Methyltransferase</keyword>
<proteinExistence type="predicted"/>
<dbReference type="InterPro" id="IPR002052">
    <property type="entry name" value="DNA_methylase_N6_adenine_CS"/>
</dbReference>
<dbReference type="VEuPathDB" id="FungiDB:SOCG_04575"/>
<dbReference type="GO" id="GO:0032259">
    <property type="term" value="P:methylation"/>
    <property type="evidence" value="ECO:0007669"/>
    <property type="project" value="UniProtKB-KW"/>
</dbReference>
<dbReference type="Pfam" id="PF05175">
    <property type="entry name" value="MTS"/>
    <property type="match status" value="1"/>
</dbReference>
<keyword evidence="3" id="KW-0808">Transferase</keyword>
<evidence type="ECO:0000256" key="5">
    <source>
        <dbReference type="ARBA" id="ARBA00048391"/>
    </source>
</evidence>
<dbReference type="AlphaFoldDB" id="S9Q5I9"/>
<evidence type="ECO:0000256" key="4">
    <source>
        <dbReference type="ARBA" id="ARBA00022691"/>
    </source>
</evidence>
<dbReference type="NCBIfam" id="TIGR00536">
    <property type="entry name" value="hemK_fam"/>
    <property type="match status" value="1"/>
</dbReference>
<dbReference type="GO" id="GO:0102559">
    <property type="term" value="F:peptide chain release factor N(5)-glutamine methyltransferase activity"/>
    <property type="evidence" value="ECO:0007669"/>
    <property type="project" value="UniProtKB-EC"/>
</dbReference>
<evidence type="ECO:0000313" key="7">
    <source>
        <dbReference type="EMBL" id="EPX75332.1"/>
    </source>
</evidence>
<sequence length="313" mass="36091">MLQHKLKWKAFLKKNRWLADLYRATKSIEQAKQEWKWISQELRELHPKDSKLQIQRKIIQACKLRGRKYPLQYILRTQPFGSLDIQCRPGVLIPRWETEEWIERTIPLLNSIPVPNPIRIMDLCAGSGCISCFVSSSLKRPHHLHVVDISSKALNIAARNLRACKNDSSTLDTQLHKVNVLSAQEAMLGLLRECHVVLCNPPYISSTEFHTTTEQSVKRYEPRLALVAQEEGNQFYKVIAAYVFKLLKDPCLNKNALRYLVFEVGSTKQANFVKELFSGSFFDATIWKDSANLDRTIVVQRKGIQTKSMDENP</sequence>
<feature type="domain" description="Methyltransferase small" evidence="6">
    <location>
        <begin position="108"/>
        <end position="213"/>
    </location>
</feature>
<evidence type="ECO:0000259" key="6">
    <source>
        <dbReference type="Pfam" id="PF05175"/>
    </source>
</evidence>
<reference evidence="7 8" key="1">
    <citation type="journal article" date="2011" name="Science">
        <title>Comparative functional genomics of the fission yeasts.</title>
        <authorList>
            <person name="Rhind N."/>
            <person name="Chen Z."/>
            <person name="Yassour M."/>
            <person name="Thompson D.A."/>
            <person name="Haas B.J."/>
            <person name="Habib N."/>
            <person name="Wapinski I."/>
            <person name="Roy S."/>
            <person name="Lin M.F."/>
            <person name="Heiman D.I."/>
            <person name="Young S.K."/>
            <person name="Furuya K."/>
            <person name="Guo Y."/>
            <person name="Pidoux A."/>
            <person name="Chen H.M."/>
            <person name="Robbertse B."/>
            <person name="Goldberg J.M."/>
            <person name="Aoki K."/>
            <person name="Bayne E.H."/>
            <person name="Berlin A.M."/>
            <person name="Desjardins C.A."/>
            <person name="Dobbs E."/>
            <person name="Dukaj L."/>
            <person name="Fan L."/>
            <person name="FitzGerald M.G."/>
            <person name="French C."/>
            <person name="Gujja S."/>
            <person name="Hansen K."/>
            <person name="Keifenheim D."/>
            <person name="Levin J.Z."/>
            <person name="Mosher R.A."/>
            <person name="Mueller C.A."/>
            <person name="Pfiffner J."/>
            <person name="Priest M."/>
            <person name="Russ C."/>
            <person name="Smialowska A."/>
            <person name="Swoboda P."/>
            <person name="Sykes S.M."/>
            <person name="Vaughn M."/>
            <person name="Vengrova S."/>
            <person name="Yoder R."/>
            <person name="Zeng Q."/>
            <person name="Allshire R."/>
            <person name="Baulcombe D."/>
            <person name="Birren B.W."/>
            <person name="Brown W."/>
            <person name="Ekwall K."/>
            <person name="Kellis M."/>
            <person name="Leatherwood J."/>
            <person name="Levin H."/>
            <person name="Margalit H."/>
            <person name="Martienssen R."/>
            <person name="Nieduszynski C.A."/>
            <person name="Spatafora J.W."/>
            <person name="Friedman N."/>
            <person name="Dalgaard J.Z."/>
            <person name="Baumann P."/>
            <person name="Niki H."/>
            <person name="Regev A."/>
            <person name="Nusbaum C."/>
        </authorList>
    </citation>
    <scope>NUCLEOTIDE SEQUENCE [LARGE SCALE GENOMIC DNA]</scope>
    <source>
        <strain evidence="8">yFS286</strain>
    </source>
</reference>
<dbReference type="GO" id="GO:0005739">
    <property type="term" value="C:mitochondrion"/>
    <property type="evidence" value="ECO:0007669"/>
    <property type="project" value="TreeGrafter"/>
</dbReference>
<dbReference type="OMA" id="TFHELIN"/>
<keyword evidence="8" id="KW-1185">Reference proteome</keyword>
<organism evidence="7 8">
    <name type="scientific">Schizosaccharomyces octosporus (strain yFS286)</name>
    <name type="common">Fission yeast</name>
    <name type="synonym">Octosporomyces octosporus</name>
    <dbReference type="NCBI Taxonomy" id="483514"/>
    <lineage>
        <taxon>Eukaryota</taxon>
        <taxon>Fungi</taxon>
        <taxon>Dikarya</taxon>
        <taxon>Ascomycota</taxon>
        <taxon>Taphrinomycotina</taxon>
        <taxon>Schizosaccharomycetes</taxon>
        <taxon>Schizosaccharomycetales</taxon>
        <taxon>Schizosaccharomycetaceae</taxon>
        <taxon>Schizosaccharomyces</taxon>
    </lineage>
</organism>
<dbReference type="PANTHER" id="PTHR18895">
    <property type="entry name" value="HEMK METHYLTRANSFERASE"/>
    <property type="match status" value="1"/>
</dbReference>
<gene>
    <name evidence="7" type="ORF">SOCG_04575</name>
</gene>
<keyword evidence="4" id="KW-0949">S-adenosyl-L-methionine</keyword>
<name>S9Q5I9_SCHOY</name>
<dbReference type="HOGENOM" id="CLU_018398_0_0_1"/>
<protein>
    <recommendedName>
        <fullName evidence="1">peptide chain release factor N(5)-glutamine methyltransferase</fullName>
        <ecNumber evidence="1">2.1.1.297</ecNumber>
    </recommendedName>
</protein>